<dbReference type="Gene3D" id="3.10.129.10">
    <property type="entry name" value="Hotdog Thioesterase"/>
    <property type="match status" value="1"/>
</dbReference>
<accession>A0A1M5R8S1</accession>
<dbReference type="Proteomes" id="UP000199758">
    <property type="component" value="Unassembled WGS sequence"/>
</dbReference>
<dbReference type="InterPro" id="IPR027961">
    <property type="entry name" value="DUF4442"/>
</dbReference>
<sequence>MSKTPMVLSAWQRLSKLPLGPRLFTRMICMKAPYFGSISPLITELAFGHCVASVKKHRAVTNHLGTVHAIAMCNLAEVAGGIMTEASVPPDTHRWIPKGMTVSYLKKAGTDVRAVAHFPTPPVFGDEGFELPTAVTIYDTAGEAVFEAEIRMWVSPKPAKR</sequence>
<dbReference type="STRING" id="490188.SAMN04488068_2968"/>
<name>A0A1M5R8S1_9GAMM</name>
<evidence type="ECO:0000313" key="1">
    <source>
        <dbReference type="EMBL" id="SHH22752.1"/>
    </source>
</evidence>
<reference evidence="1 2" key="1">
    <citation type="submission" date="2016-11" db="EMBL/GenBank/DDBJ databases">
        <authorList>
            <person name="Jaros S."/>
            <person name="Januszkiewicz K."/>
            <person name="Wedrychowicz H."/>
        </authorList>
    </citation>
    <scope>NUCLEOTIDE SEQUENCE [LARGE SCALE GENOMIC DNA]</scope>
    <source>
        <strain evidence="1 2">CGMCC 1.7049</strain>
    </source>
</reference>
<keyword evidence="2" id="KW-1185">Reference proteome</keyword>
<dbReference type="SUPFAM" id="SSF54637">
    <property type="entry name" value="Thioesterase/thiol ester dehydrase-isomerase"/>
    <property type="match status" value="1"/>
</dbReference>
<proteinExistence type="predicted"/>
<gene>
    <name evidence="1" type="ORF">SAMN04488068_2968</name>
</gene>
<evidence type="ECO:0000313" key="2">
    <source>
        <dbReference type="Proteomes" id="UP000199758"/>
    </source>
</evidence>
<dbReference type="CDD" id="cd03443">
    <property type="entry name" value="PaaI_thioesterase"/>
    <property type="match status" value="1"/>
</dbReference>
<dbReference type="EMBL" id="FQWZ01000007">
    <property type="protein sequence ID" value="SHH22752.1"/>
    <property type="molecule type" value="Genomic_DNA"/>
</dbReference>
<protein>
    <recommendedName>
        <fullName evidence="3">Acyl-coenzyme A thioesterase PaaI, contains HGG motif</fullName>
    </recommendedName>
</protein>
<evidence type="ECO:0008006" key="3">
    <source>
        <dbReference type="Google" id="ProtNLM"/>
    </source>
</evidence>
<dbReference type="OrthoDB" id="793353at2"/>
<dbReference type="AlphaFoldDB" id="A0A1M5R8S1"/>
<dbReference type="InterPro" id="IPR029069">
    <property type="entry name" value="HotDog_dom_sf"/>
</dbReference>
<dbReference type="RefSeq" id="WP_072898658.1">
    <property type="nucleotide sequence ID" value="NZ_FQWZ01000007.1"/>
</dbReference>
<organism evidence="1 2">
    <name type="scientific">Hydrocarboniphaga daqingensis</name>
    <dbReference type="NCBI Taxonomy" id="490188"/>
    <lineage>
        <taxon>Bacteria</taxon>
        <taxon>Pseudomonadati</taxon>
        <taxon>Pseudomonadota</taxon>
        <taxon>Gammaproteobacteria</taxon>
        <taxon>Nevskiales</taxon>
        <taxon>Nevskiaceae</taxon>
        <taxon>Hydrocarboniphaga</taxon>
    </lineage>
</organism>
<dbReference type="Pfam" id="PF14539">
    <property type="entry name" value="DUF4442"/>
    <property type="match status" value="1"/>
</dbReference>